<dbReference type="InterPro" id="IPR019587">
    <property type="entry name" value="Polyketide_cyclase/dehydratase"/>
</dbReference>
<evidence type="ECO:0008006" key="3">
    <source>
        <dbReference type="Google" id="ProtNLM"/>
    </source>
</evidence>
<dbReference type="InterPro" id="IPR023393">
    <property type="entry name" value="START-like_dom_sf"/>
</dbReference>
<accession>A0A117LEV0</accession>
<sequence length="162" mass="18140">MTALLTVPSVVLVREVRAETVVDAPPGVVWQVLTDFVSYPEWNPFILSVEGKPWVGTQLSVEIRPPGMKSMRFSPRVLRVAKDHELRWVGRVLIAGIFDGEHRFTIAPEGNGSRFVQAEVFTGLLVPVVDLTRTFRATHLGFLQMNRALKERAEQFTAGKLS</sequence>
<dbReference type="AlphaFoldDB" id="A0A117LEV0"/>
<protein>
    <recommendedName>
        <fullName evidence="3">SRPBCC domain-containing protein</fullName>
    </recommendedName>
</protein>
<dbReference type="PANTHER" id="PTHR36166:SF1">
    <property type="entry name" value="SRPBCC DOMAIN-CONTAINING PROTEIN"/>
    <property type="match status" value="1"/>
</dbReference>
<comment type="caution">
    <text evidence="1">The sequence shown here is derived from an EMBL/GenBank/DDBJ whole genome shotgun (WGS) entry which is preliminary data.</text>
</comment>
<name>A0A117LEV0_9EURY</name>
<gene>
    <name evidence="1" type="ORF">XD72_2322</name>
</gene>
<dbReference type="Pfam" id="PF10604">
    <property type="entry name" value="Polyketide_cyc2"/>
    <property type="match status" value="1"/>
</dbReference>
<proteinExistence type="predicted"/>
<evidence type="ECO:0000313" key="2">
    <source>
        <dbReference type="Proteomes" id="UP000057043"/>
    </source>
</evidence>
<evidence type="ECO:0000313" key="1">
    <source>
        <dbReference type="EMBL" id="KUK43302.1"/>
    </source>
</evidence>
<dbReference type="CDD" id="cd07822">
    <property type="entry name" value="SRPBCC_4"/>
    <property type="match status" value="1"/>
</dbReference>
<dbReference type="Gene3D" id="3.30.530.20">
    <property type="match status" value="1"/>
</dbReference>
<organism evidence="1 2">
    <name type="scientific">Methanothrix harundinacea</name>
    <dbReference type="NCBI Taxonomy" id="301375"/>
    <lineage>
        <taxon>Archaea</taxon>
        <taxon>Methanobacteriati</taxon>
        <taxon>Methanobacteriota</taxon>
        <taxon>Stenosarchaea group</taxon>
        <taxon>Methanomicrobia</taxon>
        <taxon>Methanotrichales</taxon>
        <taxon>Methanotrichaceae</taxon>
        <taxon>Methanothrix</taxon>
    </lineage>
</organism>
<dbReference type="PANTHER" id="PTHR36166">
    <property type="entry name" value="CHROMOSOME 9, WHOLE GENOME SHOTGUN SEQUENCE"/>
    <property type="match status" value="1"/>
</dbReference>
<dbReference type="Proteomes" id="UP000057043">
    <property type="component" value="Unassembled WGS sequence"/>
</dbReference>
<dbReference type="SUPFAM" id="SSF55961">
    <property type="entry name" value="Bet v1-like"/>
    <property type="match status" value="1"/>
</dbReference>
<reference evidence="1 2" key="1">
    <citation type="journal article" date="2015" name="MBio">
        <title>Genome-Resolved Metagenomic Analysis Reveals Roles for Candidate Phyla and Other Microbial Community Members in Biogeochemical Transformations in Oil Reservoirs.</title>
        <authorList>
            <person name="Hu P."/>
            <person name="Tom L."/>
            <person name="Singh A."/>
            <person name="Thomas B.C."/>
            <person name="Baker B.J."/>
            <person name="Piceno Y.M."/>
            <person name="Andersen G.L."/>
            <person name="Banfield J.F."/>
        </authorList>
    </citation>
    <scope>NUCLEOTIDE SEQUENCE [LARGE SCALE GENOMIC DNA]</scope>
    <source>
        <strain evidence="1">57_489</strain>
    </source>
</reference>
<dbReference type="EMBL" id="LGFT01000089">
    <property type="protein sequence ID" value="KUK43302.1"/>
    <property type="molecule type" value="Genomic_DNA"/>
</dbReference>
<dbReference type="PATRIC" id="fig|301375.7.peg.1675"/>